<dbReference type="EMBL" id="JACHVC010000006">
    <property type="protein sequence ID" value="MBC2605261.1"/>
    <property type="molecule type" value="Genomic_DNA"/>
</dbReference>
<dbReference type="GO" id="GO:0009279">
    <property type="term" value="C:cell outer membrane"/>
    <property type="evidence" value="ECO:0007669"/>
    <property type="project" value="UniProtKB-SubCell"/>
</dbReference>
<dbReference type="PANTHER" id="PTHR40980:SF3">
    <property type="entry name" value="TONB-DEPENDENT RECEPTOR-LIKE BETA-BARREL DOMAIN-CONTAINING PROTEIN"/>
    <property type="match status" value="1"/>
</dbReference>
<dbReference type="InterPro" id="IPR036942">
    <property type="entry name" value="Beta-barrel_TonB_sf"/>
</dbReference>
<accession>A0A7X1B436</accession>
<feature type="domain" description="TonB-dependent receptor-like beta-barrel" evidence="6">
    <location>
        <begin position="551"/>
        <end position="1031"/>
    </location>
</feature>
<evidence type="ECO:0000313" key="9">
    <source>
        <dbReference type="Proteomes" id="UP000526501"/>
    </source>
</evidence>
<dbReference type="SUPFAM" id="SSF49452">
    <property type="entry name" value="Starch-binding domain-like"/>
    <property type="match status" value="1"/>
</dbReference>
<evidence type="ECO:0000256" key="4">
    <source>
        <dbReference type="RuleBase" id="RU003357"/>
    </source>
</evidence>
<dbReference type="InterPro" id="IPR013784">
    <property type="entry name" value="Carb-bd-like_fold"/>
</dbReference>
<proteinExistence type="inferred from homology"/>
<keyword evidence="5" id="KW-1133">Transmembrane helix</keyword>
<gene>
    <name evidence="8" type="ORF">H5P27_04310</name>
</gene>
<evidence type="ECO:0000313" key="8">
    <source>
        <dbReference type="EMBL" id="MBC2605261.1"/>
    </source>
</evidence>
<keyword evidence="4" id="KW-0798">TonB box</keyword>
<dbReference type="InterPro" id="IPR012910">
    <property type="entry name" value="Plug_dom"/>
</dbReference>
<keyword evidence="8" id="KW-0675">Receptor</keyword>
<keyword evidence="3" id="KW-0998">Cell outer membrane</keyword>
<dbReference type="Gene3D" id="2.40.170.20">
    <property type="entry name" value="TonB-dependent receptor, beta-barrel domain"/>
    <property type="match status" value="1"/>
</dbReference>
<dbReference type="RefSeq" id="WP_185659146.1">
    <property type="nucleotide sequence ID" value="NZ_CAWPOO010000006.1"/>
</dbReference>
<dbReference type="InterPro" id="IPR010104">
    <property type="entry name" value="TonB_rcpt_bac"/>
</dbReference>
<feature type="domain" description="TonB-dependent receptor plug" evidence="7">
    <location>
        <begin position="159"/>
        <end position="264"/>
    </location>
</feature>
<dbReference type="Pfam" id="PF13620">
    <property type="entry name" value="CarboxypepD_reg"/>
    <property type="match status" value="1"/>
</dbReference>
<dbReference type="Pfam" id="PF00593">
    <property type="entry name" value="TonB_dep_Rec_b-barrel"/>
    <property type="match status" value="1"/>
</dbReference>
<dbReference type="Gene3D" id="2.60.40.1120">
    <property type="entry name" value="Carboxypeptidase-like, regulatory domain"/>
    <property type="match status" value="1"/>
</dbReference>
<evidence type="ECO:0000259" key="7">
    <source>
        <dbReference type="Pfam" id="PF07715"/>
    </source>
</evidence>
<dbReference type="GO" id="GO:0030246">
    <property type="term" value="F:carbohydrate binding"/>
    <property type="evidence" value="ECO:0007669"/>
    <property type="project" value="InterPro"/>
</dbReference>
<dbReference type="PANTHER" id="PTHR40980">
    <property type="entry name" value="PLUG DOMAIN-CONTAINING PROTEIN"/>
    <property type="match status" value="1"/>
</dbReference>
<name>A0A7X1B436_9BACT</name>
<keyword evidence="9" id="KW-1185">Reference proteome</keyword>
<reference evidence="8 9" key="1">
    <citation type="submission" date="2020-07" db="EMBL/GenBank/DDBJ databases">
        <authorList>
            <person name="Feng X."/>
        </authorList>
    </citation>
    <scope>NUCLEOTIDE SEQUENCE [LARGE SCALE GENOMIC DNA]</scope>
    <source>
        <strain evidence="8 9">JCM23202</strain>
    </source>
</reference>
<protein>
    <submittedName>
        <fullName evidence="8">TonB-dependent receptor</fullName>
    </submittedName>
</protein>
<comment type="subcellular location">
    <subcellularLocation>
        <location evidence="1 4">Cell outer membrane</location>
    </subcellularLocation>
</comment>
<dbReference type="Gene3D" id="2.170.130.10">
    <property type="entry name" value="TonB-dependent receptor, plug domain"/>
    <property type="match status" value="1"/>
</dbReference>
<dbReference type="InterPro" id="IPR037066">
    <property type="entry name" value="Plug_dom_sf"/>
</dbReference>
<dbReference type="InterPro" id="IPR000531">
    <property type="entry name" value="Beta-barrel_TonB"/>
</dbReference>
<feature type="transmembrane region" description="Helical" evidence="5">
    <location>
        <begin position="20"/>
        <end position="39"/>
    </location>
</feature>
<dbReference type="SUPFAM" id="SSF56935">
    <property type="entry name" value="Porins"/>
    <property type="match status" value="1"/>
</dbReference>
<organism evidence="8 9">
    <name type="scientific">Pelagicoccus albus</name>
    <dbReference type="NCBI Taxonomy" id="415222"/>
    <lineage>
        <taxon>Bacteria</taxon>
        <taxon>Pseudomonadati</taxon>
        <taxon>Verrucomicrobiota</taxon>
        <taxon>Opitutia</taxon>
        <taxon>Puniceicoccales</taxon>
        <taxon>Pelagicoccaceae</taxon>
        <taxon>Pelagicoccus</taxon>
    </lineage>
</organism>
<comment type="caution">
    <text evidence="8">The sequence shown here is derived from an EMBL/GenBank/DDBJ whole genome shotgun (WGS) entry which is preliminary data.</text>
</comment>
<evidence type="ECO:0000256" key="3">
    <source>
        <dbReference type="ARBA" id="ARBA00023237"/>
    </source>
</evidence>
<sequence length="1073" mass="120830">MSFYQESTLCVALGRASRAALRYIPLFMLSLAMLATGYAQTEGSINGKVRNASTGRLVSNAKVTIEESGRSTTTDEYGVYRFSGVASGEYTLKATFQGMHSRTVSVTVDTGISSAGEISLVPNIIDEDLSDEEIFELDAFEVDGSQNYDANAMALNEQRNSENLISVQHAEAFGEIAEGNIGEYLKNLPGVSVNYVAADVRAIKMRGMSPAFTQVTVDGSQMASAGSGNAIRSFELEQVSLANVEHLEVSKLPRPDMSANSIGGSVNLVSKNAFALGKQFNYKVSLNMNSEYSSLSKSPGWPSDVERSKVLPNYELNYSDVFMDDRLGIALTYKQSNMANPQQRFRWRDWQEKPNDGNGDVDDIYYTRLQLQDGPKKTTRESFSANIDYKVNENSMFSLKGQLNFYDSTFINRNTDWGIGDLDADEMPDGYVGSTDDLSDLTYTFGESNRISHGASYRGKYGNTYHIDANMKQHLGDWTIDYGYSVSEATNHYRTNARGFMLYELAERIDNEYAEFVMENGGIAAWNNFTIYDSDMNVIANRGRDYANTELRRVEDRPKDSVDIISGLRANARKDFTLGDTQGYFQFGVRTSRQHREAAEFRLRYSYNGYNVDGEQLWMDQFVDNVFTNQSLGFGYEGFDWPSGSQIHDYFHANSDQFTFEESTAVNHTITRWYEFDEDIDAAYAMVSFKLFDDRMSILTGARYEDTSVNGLLPVRGSANNYVNSSIDYYYETTEATDGYDGFHPSLHIKYDVNDKLLLRFSYANTIGRPEFSSMFGATSFNAPSYLNSDTFEPNDPDSVMGSVSVKNPGLLPRESDNIDITAEYYYDDTGLFSVSLFQNDMKNFIQTVSREMTAEDVTKWGLPDFVYGRNAVTQSDVDTYGLDEEDLNGTFDYMISVATNVAEAKIQGVEINWKQDLDIFGDFFKGSSIYANGTFLSTNAEVGEADDTPYANDFNDFAKKTVNYGYLFEKGPWDFKLRWNIRGDEIMGSRNFTVNGVQQSAGRFRWERTSIDADFGYKFSERLSFFANARGINNAPFREGFYIKNAAGERQKVLEKEERFGIQYLFGVKGSF</sequence>
<evidence type="ECO:0000256" key="2">
    <source>
        <dbReference type="ARBA" id="ARBA00023136"/>
    </source>
</evidence>
<dbReference type="AlphaFoldDB" id="A0A7X1B436"/>
<dbReference type="Proteomes" id="UP000526501">
    <property type="component" value="Unassembled WGS sequence"/>
</dbReference>
<evidence type="ECO:0000259" key="6">
    <source>
        <dbReference type="Pfam" id="PF00593"/>
    </source>
</evidence>
<comment type="similarity">
    <text evidence="4">Belongs to the TonB-dependent receptor family.</text>
</comment>
<evidence type="ECO:0000256" key="5">
    <source>
        <dbReference type="SAM" id="Phobius"/>
    </source>
</evidence>
<evidence type="ECO:0000256" key="1">
    <source>
        <dbReference type="ARBA" id="ARBA00004442"/>
    </source>
</evidence>
<dbReference type="NCBIfam" id="TIGR01782">
    <property type="entry name" value="TonB-Xanth-Caul"/>
    <property type="match status" value="1"/>
</dbReference>
<dbReference type="Pfam" id="PF07715">
    <property type="entry name" value="Plug"/>
    <property type="match status" value="1"/>
</dbReference>
<keyword evidence="2 4" id="KW-0472">Membrane</keyword>
<keyword evidence="5" id="KW-0812">Transmembrane</keyword>